<dbReference type="Proteomes" id="UP000030676">
    <property type="component" value="Unassembled WGS sequence"/>
</dbReference>
<dbReference type="AlphaFoldDB" id="X0IKV7"/>
<dbReference type="HOGENOM" id="CLU_2084954_0_0_1"/>
<dbReference type="EMBL" id="JH658799">
    <property type="protein sequence ID" value="EXL89528.1"/>
    <property type="molecule type" value="Genomic_DNA"/>
</dbReference>
<sequence length="117" mass="12593">MTKGVPPVDLLASGSAIPHSLFLDHDSLIGINPYVTRDSYGQEAGLTIMTCLPRVREFDRGDLGFALDSDGSRLMGVVSVIQYGLNSLLFSCPEMITWPQKPLTPGTATPEKEDTGP</sequence>
<reference evidence="1" key="2">
    <citation type="submission" date="2012-05" db="EMBL/GenBank/DDBJ databases">
        <title>The Genome Annotation of Fusarium oxysporum PHW808.</title>
        <authorList>
            <consortium name="The Broad Institute Genomics Platform"/>
            <person name="Ma L.-J."/>
            <person name="Corby-Kistler H."/>
            <person name="Broz K."/>
            <person name="Gale L.R."/>
            <person name="Jonkers W."/>
            <person name="O'Donnell K."/>
            <person name="Ploetz R."/>
            <person name="Steinberg C."/>
            <person name="Schwartz D.C."/>
            <person name="VanEtten H."/>
            <person name="Zhou S."/>
            <person name="Young S.K."/>
            <person name="Zeng Q."/>
            <person name="Gargeya S."/>
            <person name="Fitzgerald M."/>
            <person name="Abouelleil A."/>
            <person name="Alvarado L."/>
            <person name="Chapman S.B."/>
            <person name="Gainer-Dewar J."/>
            <person name="Goldberg J."/>
            <person name="Griggs A."/>
            <person name="Gujja S."/>
            <person name="Hansen M."/>
            <person name="Howarth C."/>
            <person name="Imamovic A."/>
            <person name="Ireland A."/>
            <person name="Larimer J."/>
            <person name="McCowan C."/>
            <person name="Murphy C."/>
            <person name="Pearson M."/>
            <person name="Poon T.W."/>
            <person name="Priest M."/>
            <person name="Roberts A."/>
            <person name="Saif S."/>
            <person name="Shea T."/>
            <person name="Sykes S."/>
            <person name="Wortman J."/>
            <person name="Nusbaum C."/>
            <person name="Birren B."/>
        </authorList>
    </citation>
    <scope>NUCLEOTIDE SEQUENCE</scope>
    <source>
        <strain evidence="1">54008</strain>
    </source>
</reference>
<protein>
    <submittedName>
        <fullName evidence="1">Uncharacterized protein</fullName>
    </submittedName>
</protein>
<accession>X0IKV7</accession>
<gene>
    <name evidence="1" type="ORF">FOPG_00192</name>
</gene>
<evidence type="ECO:0000313" key="1">
    <source>
        <dbReference type="EMBL" id="EXL89528.1"/>
    </source>
</evidence>
<organism evidence="1">
    <name type="scientific">Fusarium oxysporum f. sp. conglutinans race 2 54008</name>
    <dbReference type="NCBI Taxonomy" id="1089457"/>
    <lineage>
        <taxon>Eukaryota</taxon>
        <taxon>Fungi</taxon>
        <taxon>Dikarya</taxon>
        <taxon>Ascomycota</taxon>
        <taxon>Pezizomycotina</taxon>
        <taxon>Sordariomycetes</taxon>
        <taxon>Hypocreomycetidae</taxon>
        <taxon>Hypocreales</taxon>
        <taxon>Nectriaceae</taxon>
        <taxon>Fusarium</taxon>
        <taxon>Fusarium oxysporum species complex</taxon>
    </lineage>
</organism>
<reference evidence="1" key="1">
    <citation type="submission" date="2011-11" db="EMBL/GenBank/DDBJ databases">
        <title>The Genome Sequence of Fusarium oxysporum PHW808.</title>
        <authorList>
            <consortium name="The Broad Institute Genome Sequencing Platform"/>
            <person name="Ma L.-J."/>
            <person name="Gale L.R."/>
            <person name="Schwartz D.C."/>
            <person name="Zhou S."/>
            <person name="Corby-Kistler H."/>
            <person name="Young S.K."/>
            <person name="Zeng Q."/>
            <person name="Gargeya S."/>
            <person name="Fitzgerald M."/>
            <person name="Haas B."/>
            <person name="Abouelleil A."/>
            <person name="Alvarado L."/>
            <person name="Arachchi H.M."/>
            <person name="Berlin A."/>
            <person name="Brown A."/>
            <person name="Chapman S.B."/>
            <person name="Chen Z."/>
            <person name="Dunbar C."/>
            <person name="Freedman E."/>
            <person name="Gearin G."/>
            <person name="Goldberg J."/>
            <person name="Griggs A."/>
            <person name="Gujja S."/>
            <person name="Heiman D."/>
            <person name="Howarth C."/>
            <person name="Larson L."/>
            <person name="Lui A."/>
            <person name="MacDonald P.J.P."/>
            <person name="Montmayeur A."/>
            <person name="Murphy C."/>
            <person name="Neiman D."/>
            <person name="Pearson M."/>
            <person name="Priest M."/>
            <person name="Roberts A."/>
            <person name="Saif S."/>
            <person name="Shea T."/>
            <person name="Shenoy N."/>
            <person name="Sisk P."/>
            <person name="Stolte C."/>
            <person name="Sykes S."/>
            <person name="Wortman J."/>
            <person name="Nusbaum C."/>
            <person name="Birren B."/>
        </authorList>
    </citation>
    <scope>NUCLEOTIDE SEQUENCE [LARGE SCALE GENOMIC DNA]</scope>
    <source>
        <strain evidence="1">54008</strain>
    </source>
</reference>
<proteinExistence type="predicted"/>
<name>X0IKV7_FUSOX</name>